<comment type="caution">
    <text evidence="3">The sequence shown here is derived from an EMBL/GenBank/DDBJ whole genome shotgun (WGS) entry which is preliminary data.</text>
</comment>
<keyword evidence="4" id="KW-1185">Reference proteome</keyword>
<dbReference type="InterPro" id="IPR036291">
    <property type="entry name" value="NAD(P)-bd_dom_sf"/>
</dbReference>
<dbReference type="Proteomes" id="UP000645610">
    <property type="component" value="Unassembled WGS sequence"/>
</dbReference>
<evidence type="ECO:0000313" key="4">
    <source>
        <dbReference type="Proteomes" id="UP000645610"/>
    </source>
</evidence>
<comment type="subcellular location">
    <subcellularLocation>
        <location evidence="1">Membrane</location>
    </subcellularLocation>
</comment>
<dbReference type="EMBL" id="JADQDP010000001">
    <property type="protein sequence ID" value="MBF9140148.1"/>
    <property type="molecule type" value="Genomic_DNA"/>
</dbReference>
<protein>
    <submittedName>
        <fullName evidence="3">NAD-dependent epimerase/dehydratase family protein</fullName>
    </submittedName>
</protein>
<dbReference type="RefSeq" id="WP_196284521.1">
    <property type="nucleotide sequence ID" value="NZ_JADQDP010000001.1"/>
</dbReference>
<dbReference type="PANTHER" id="PTHR14097:SF8">
    <property type="entry name" value="NAD(P)-BINDING DOMAIN-CONTAINING PROTEIN"/>
    <property type="match status" value="1"/>
</dbReference>
<accession>A0A931BH78</accession>
<feature type="domain" description="NAD-dependent epimerase/dehydratase" evidence="2">
    <location>
        <begin position="6"/>
        <end position="118"/>
    </location>
</feature>
<evidence type="ECO:0000259" key="2">
    <source>
        <dbReference type="Pfam" id="PF01370"/>
    </source>
</evidence>
<dbReference type="Pfam" id="PF01370">
    <property type="entry name" value="Epimerase"/>
    <property type="match status" value="1"/>
</dbReference>
<evidence type="ECO:0000313" key="3">
    <source>
        <dbReference type="EMBL" id="MBF9140148.1"/>
    </source>
</evidence>
<evidence type="ECO:0000256" key="1">
    <source>
        <dbReference type="ARBA" id="ARBA00004370"/>
    </source>
</evidence>
<dbReference type="SUPFAM" id="SSF51735">
    <property type="entry name" value="NAD(P)-binding Rossmann-fold domains"/>
    <property type="match status" value="1"/>
</dbReference>
<name>A0A931BH78_9BACT</name>
<proteinExistence type="predicted"/>
<sequence length="228" mass="24947">MKIRAIITGATGMVGEGVLLECLDNPNVEQVLVLTRKPTGRTHAKMREIVVPDLANLSAVESQLTGYNACFFCAGISSVGISKEEYERITHDMTLAVAETLARLNPDLTFIYVSGSGTSSTSSQHWARVKGRTETELLTLPFHAAYMFRPGFMKATPGQRNILKWYGAIAWLYPLARKVTPQYVSTMQEVGRAMINAADFGYSKPVLEVRDIVALARARAVEGSSLSS</sequence>
<dbReference type="GO" id="GO:0016020">
    <property type="term" value="C:membrane"/>
    <property type="evidence" value="ECO:0007669"/>
    <property type="project" value="UniProtKB-SubCell"/>
</dbReference>
<reference evidence="3 4" key="1">
    <citation type="submission" date="2020-11" db="EMBL/GenBank/DDBJ databases">
        <authorList>
            <person name="Kim M.K."/>
        </authorList>
    </citation>
    <scope>NUCLEOTIDE SEQUENCE [LARGE SCALE GENOMIC DNA]</scope>
    <source>
        <strain evidence="3 4">BT439</strain>
    </source>
</reference>
<dbReference type="Gene3D" id="3.40.50.720">
    <property type="entry name" value="NAD(P)-binding Rossmann-like Domain"/>
    <property type="match status" value="1"/>
</dbReference>
<dbReference type="InterPro" id="IPR001509">
    <property type="entry name" value="Epimerase_deHydtase"/>
</dbReference>
<dbReference type="AlphaFoldDB" id="A0A931BH78"/>
<organism evidence="3 4">
    <name type="scientific">Hymenobacter properus</name>
    <dbReference type="NCBI Taxonomy" id="2791026"/>
    <lineage>
        <taxon>Bacteria</taxon>
        <taxon>Pseudomonadati</taxon>
        <taxon>Bacteroidota</taxon>
        <taxon>Cytophagia</taxon>
        <taxon>Cytophagales</taxon>
        <taxon>Hymenobacteraceae</taxon>
        <taxon>Hymenobacter</taxon>
    </lineage>
</organism>
<dbReference type="PANTHER" id="PTHR14097">
    <property type="entry name" value="OXIDOREDUCTASE HTATIP2"/>
    <property type="match status" value="1"/>
</dbReference>
<gene>
    <name evidence="3" type="ORF">I2I01_00780</name>
</gene>